<dbReference type="Proteomes" id="UP001150581">
    <property type="component" value="Unassembled WGS sequence"/>
</dbReference>
<protein>
    <submittedName>
        <fullName evidence="1">Uncharacterized protein</fullName>
    </submittedName>
</protein>
<name>A0ACC1IFB0_9FUNG</name>
<proteinExistence type="predicted"/>
<dbReference type="EMBL" id="JANBPG010000666">
    <property type="protein sequence ID" value="KAJ1894642.1"/>
    <property type="molecule type" value="Genomic_DNA"/>
</dbReference>
<gene>
    <name evidence="1" type="ORF">LPJ66_005066</name>
</gene>
<keyword evidence="2" id="KW-1185">Reference proteome</keyword>
<evidence type="ECO:0000313" key="2">
    <source>
        <dbReference type="Proteomes" id="UP001150581"/>
    </source>
</evidence>
<accession>A0ACC1IFB0</accession>
<organism evidence="1 2">
    <name type="scientific">Kickxella alabastrina</name>
    <dbReference type="NCBI Taxonomy" id="61397"/>
    <lineage>
        <taxon>Eukaryota</taxon>
        <taxon>Fungi</taxon>
        <taxon>Fungi incertae sedis</taxon>
        <taxon>Zoopagomycota</taxon>
        <taxon>Kickxellomycotina</taxon>
        <taxon>Kickxellomycetes</taxon>
        <taxon>Kickxellales</taxon>
        <taxon>Kickxellaceae</taxon>
        <taxon>Kickxella</taxon>
    </lineage>
</organism>
<reference evidence="1" key="1">
    <citation type="submission" date="2022-07" db="EMBL/GenBank/DDBJ databases">
        <title>Phylogenomic reconstructions and comparative analyses of Kickxellomycotina fungi.</title>
        <authorList>
            <person name="Reynolds N.K."/>
            <person name="Stajich J.E."/>
            <person name="Barry K."/>
            <person name="Grigoriev I.V."/>
            <person name="Crous P."/>
            <person name="Smith M.E."/>
        </authorList>
    </citation>
    <scope>NUCLEOTIDE SEQUENCE</scope>
    <source>
        <strain evidence="1">Benny 63K</strain>
    </source>
</reference>
<sequence length="358" mass="39253">MEFINKAILVVIGISGVTKTLVLATARYLWNGPQHSAWNWKTQVGREILAYLGKAGSSRLGIEILAGFRHSISFYAACVEKGRDIRACELGSSELGNAGVWAHKLQTEARRALGDAHRKQTMQVSVPKGEPKRSVVLYFHGGAYISGSPQLYQTLLRKLTQTTGMLVCTPSYRLAPQTKYPGQLYDAYCAYQDMLQHHSAEDILLAGDSAGGNLALALWQLTRAPVAGIILFSPRTDTNSQRASWQSNFALDILPLYDINNPQSSLFRLLEAEDRVHVGVPLLAPVNADMEGLPRVLVQVGSAEVMLDDVCEFARKAGPVCVLRVYEGGFHVFQAAPFATVCCQDAWNDVRIFVSGLD</sequence>
<evidence type="ECO:0000313" key="1">
    <source>
        <dbReference type="EMBL" id="KAJ1894642.1"/>
    </source>
</evidence>
<comment type="caution">
    <text evidence="1">The sequence shown here is derived from an EMBL/GenBank/DDBJ whole genome shotgun (WGS) entry which is preliminary data.</text>
</comment>